<dbReference type="AlphaFoldDB" id="A0A7H1BLA6"/>
<evidence type="ECO:0000313" key="1">
    <source>
        <dbReference type="EMBL" id="QNS09511.1"/>
    </source>
</evidence>
<organism evidence="1 2">
    <name type="scientific">Streptomyces xanthii</name>
    <dbReference type="NCBI Taxonomy" id="2768069"/>
    <lineage>
        <taxon>Bacteria</taxon>
        <taxon>Bacillati</taxon>
        <taxon>Actinomycetota</taxon>
        <taxon>Actinomycetes</taxon>
        <taxon>Kitasatosporales</taxon>
        <taxon>Streptomycetaceae</taxon>
        <taxon>Streptomyces</taxon>
    </lineage>
</organism>
<protein>
    <submittedName>
        <fullName evidence="1">Uncharacterized protein</fullName>
    </submittedName>
</protein>
<keyword evidence="1" id="KW-0614">Plasmid</keyword>
<gene>
    <name evidence="1" type="ORF">IAG42_37820</name>
</gene>
<reference evidence="1 2" key="1">
    <citation type="submission" date="2020-09" db="EMBL/GenBank/DDBJ databases">
        <title>A novel species.</title>
        <authorList>
            <person name="Gao J."/>
        </authorList>
    </citation>
    <scope>NUCLEOTIDE SEQUENCE [LARGE SCALE GENOMIC DNA]</scope>
    <source>
        <strain evidence="1 2">CRXT-Y-14</strain>
        <plasmid evidence="1 2">unnamed2</plasmid>
    </source>
</reference>
<name>A0A7H1BLA6_9ACTN</name>
<keyword evidence="2" id="KW-1185">Reference proteome</keyword>
<accession>A0A7H1BLA6</accession>
<evidence type="ECO:0000313" key="2">
    <source>
        <dbReference type="Proteomes" id="UP000516428"/>
    </source>
</evidence>
<sequence>MSEQITPERQAEAEAIGHAAYQAMRAEMIEAARQREGDGIDTPLLMEGLEAEAAYQAAREALASARAERQRVLYAMWRANKDPRAVAALMPATVKAATVRAAVVKLAPSQDFEALPLWRTEDEEAAATH</sequence>
<dbReference type="EMBL" id="CP061283">
    <property type="protein sequence ID" value="QNS09511.1"/>
    <property type="molecule type" value="Genomic_DNA"/>
</dbReference>
<dbReference type="Proteomes" id="UP000516428">
    <property type="component" value="Plasmid unnamed2"/>
</dbReference>
<geneLocation type="plasmid" evidence="1 2">
    <name>unnamed2</name>
</geneLocation>
<dbReference type="KEGG" id="sxn:IAG42_37820"/>
<dbReference type="RefSeq" id="WP_188342166.1">
    <property type="nucleotide sequence ID" value="NZ_CP061283.1"/>
</dbReference>
<proteinExistence type="predicted"/>